<dbReference type="PANTHER" id="PTHR43395:SF1">
    <property type="entry name" value="CHEMOTAXIS PROTEIN CHEA"/>
    <property type="match status" value="1"/>
</dbReference>
<dbReference type="SUPFAM" id="SSF47226">
    <property type="entry name" value="Histidine-containing phosphotransfer domain, HPT domain"/>
    <property type="match status" value="1"/>
</dbReference>
<dbReference type="KEGG" id="ftj:FTUN_5610"/>
<accession>A0A6M5YWZ9</accession>
<keyword evidence="4" id="KW-0808">Transferase</keyword>
<dbReference type="AlphaFoldDB" id="A0A6M5YWZ9"/>
<feature type="modified residue" description="Phosphohistidine" evidence="1">
    <location>
        <position position="47"/>
    </location>
</feature>
<keyword evidence="1" id="KW-0597">Phosphoprotein</keyword>
<evidence type="ECO:0000256" key="2">
    <source>
        <dbReference type="SAM" id="MobiDB-lite"/>
    </source>
</evidence>
<evidence type="ECO:0000259" key="3">
    <source>
        <dbReference type="PROSITE" id="PS50894"/>
    </source>
</evidence>
<feature type="domain" description="HPt" evidence="3">
    <location>
        <begin position="1"/>
        <end position="108"/>
    </location>
</feature>
<protein>
    <submittedName>
        <fullName evidence="4">Signal transduction histidine kinase CheA / CheW-like domain</fullName>
    </submittedName>
</protein>
<feature type="region of interest" description="Disordered" evidence="2">
    <location>
        <begin position="129"/>
        <end position="217"/>
    </location>
</feature>
<dbReference type="PROSITE" id="PS50894">
    <property type="entry name" value="HPT"/>
    <property type="match status" value="1"/>
</dbReference>
<dbReference type="GO" id="GO:0000160">
    <property type="term" value="P:phosphorelay signal transduction system"/>
    <property type="evidence" value="ECO:0007669"/>
    <property type="project" value="InterPro"/>
</dbReference>
<feature type="compositionally biased region" description="Pro residues" evidence="2">
    <location>
        <begin position="138"/>
        <end position="147"/>
    </location>
</feature>
<dbReference type="CDD" id="cd00088">
    <property type="entry name" value="HPT"/>
    <property type="match status" value="1"/>
</dbReference>
<dbReference type="PANTHER" id="PTHR43395">
    <property type="entry name" value="SENSOR HISTIDINE KINASE CHEA"/>
    <property type="match status" value="1"/>
</dbReference>
<dbReference type="InterPro" id="IPR008207">
    <property type="entry name" value="Sig_transdc_His_kin_Hpt_dom"/>
</dbReference>
<proteinExistence type="predicted"/>
<name>A0A6M5YWZ9_9BACT</name>
<sequence>MPELDPQLIDFLAESAENLDQLDRDFVALEQCPTDRARLSSVFRTIHTIKGTCGFFGFGALEAVTHVGENLLSRLRDGELLLTPESATALLALVDAVRGMLNHIARTGAEGTGDYAALVATLTRLAEPPAAPCEHAPEPAPPRPPRAPGRRGPRTGARTGPPAAGPRGADPRPPDPRPAPKPPPHRPRAPNRPPPGTRGPTGPRATCASGSRSWTGS</sequence>
<feature type="compositionally biased region" description="Low complexity" evidence="2">
    <location>
        <begin position="154"/>
        <end position="168"/>
    </location>
</feature>
<dbReference type="Pfam" id="PF01627">
    <property type="entry name" value="Hpt"/>
    <property type="match status" value="1"/>
</dbReference>
<evidence type="ECO:0000313" key="5">
    <source>
        <dbReference type="Proteomes" id="UP000503447"/>
    </source>
</evidence>
<dbReference type="EMBL" id="CP053452">
    <property type="protein sequence ID" value="QJW98030.1"/>
    <property type="molecule type" value="Genomic_DNA"/>
</dbReference>
<reference evidence="5" key="1">
    <citation type="submission" date="2020-05" db="EMBL/GenBank/DDBJ databases">
        <title>Frigoriglobus tundricola gen. nov., sp. nov., a psychrotolerant cellulolytic planctomycete of the family Gemmataceae with two divergent copies of 16S rRNA gene.</title>
        <authorList>
            <person name="Kulichevskaya I.S."/>
            <person name="Ivanova A.A."/>
            <person name="Naumoff D.G."/>
            <person name="Beletsky A.V."/>
            <person name="Rijpstra W.I.C."/>
            <person name="Sinninghe Damste J.S."/>
            <person name="Mardanov A.V."/>
            <person name="Ravin N.V."/>
            <person name="Dedysh S.N."/>
        </authorList>
    </citation>
    <scope>NUCLEOTIDE SEQUENCE [LARGE SCALE GENOMIC DNA]</scope>
    <source>
        <strain evidence="5">PL17</strain>
    </source>
</reference>
<dbReference type="Proteomes" id="UP000503447">
    <property type="component" value="Chromosome"/>
</dbReference>
<dbReference type="RefSeq" id="WP_171473296.1">
    <property type="nucleotide sequence ID" value="NZ_CP053452.2"/>
</dbReference>
<organism evidence="4 5">
    <name type="scientific">Frigoriglobus tundricola</name>
    <dbReference type="NCBI Taxonomy" id="2774151"/>
    <lineage>
        <taxon>Bacteria</taxon>
        <taxon>Pseudomonadati</taxon>
        <taxon>Planctomycetota</taxon>
        <taxon>Planctomycetia</taxon>
        <taxon>Gemmatales</taxon>
        <taxon>Gemmataceae</taxon>
        <taxon>Frigoriglobus</taxon>
    </lineage>
</organism>
<feature type="compositionally biased region" description="Polar residues" evidence="2">
    <location>
        <begin position="208"/>
        <end position="217"/>
    </location>
</feature>
<evidence type="ECO:0000256" key="1">
    <source>
        <dbReference type="PROSITE-ProRule" id="PRU00110"/>
    </source>
</evidence>
<dbReference type="SMART" id="SM00073">
    <property type="entry name" value="HPT"/>
    <property type="match status" value="1"/>
</dbReference>
<dbReference type="InterPro" id="IPR036641">
    <property type="entry name" value="HPT_dom_sf"/>
</dbReference>
<dbReference type="GO" id="GO:0004672">
    <property type="term" value="F:protein kinase activity"/>
    <property type="evidence" value="ECO:0007669"/>
    <property type="project" value="UniProtKB-ARBA"/>
</dbReference>
<dbReference type="Gene3D" id="1.20.120.160">
    <property type="entry name" value="HPT domain"/>
    <property type="match status" value="1"/>
</dbReference>
<keyword evidence="4" id="KW-0418">Kinase</keyword>
<keyword evidence="5" id="KW-1185">Reference proteome</keyword>
<evidence type="ECO:0000313" key="4">
    <source>
        <dbReference type="EMBL" id="QJW98030.1"/>
    </source>
</evidence>
<dbReference type="InterPro" id="IPR051315">
    <property type="entry name" value="Bact_Chemotaxis_CheA"/>
</dbReference>
<gene>
    <name evidence="4" type="ORF">FTUN_5610</name>
</gene>